<dbReference type="AlphaFoldDB" id="F6HRF6"/>
<organism evidence="1 2">
    <name type="scientific">Vitis vinifera</name>
    <name type="common">Grape</name>
    <dbReference type="NCBI Taxonomy" id="29760"/>
    <lineage>
        <taxon>Eukaryota</taxon>
        <taxon>Viridiplantae</taxon>
        <taxon>Streptophyta</taxon>
        <taxon>Embryophyta</taxon>
        <taxon>Tracheophyta</taxon>
        <taxon>Spermatophyta</taxon>
        <taxon>Magnoliopsida</taxon>
        <taxon>eudicotyledons</taxon>
        <taxon>Gunneridae</taxon>
        <taxon>Pentapetalae</taxon>
        <taxon>rosids</taxon>
        <taxon>Vitales</taxon>
        <taxon>Vitaceae</taxon>
        <taxon>Viteae</taxon>
        <taxon>Vitis</taxon>
    </lineage>
</organism>
<evidence type="ECO:0000313" key="1">
    <source>
        <dbReference type="EMBL" id="CCB57264.1"/>
    </source>
</evidence>
<dbReference type="InParanoid" id="F6HRF6"/>
<sequence length="43" mass="4762">MTSSLNIESVDLRLLGVSKLSVVKGWMGKSNDETNKHMHTCLT</sequence>
<dbReference type="Proteomes" id="UP000009183">
    <property type="component" value="Chromosome 19"/>
</dbReference>
<dbReference type="HOGENOM" id="CLU_3243230_0_0_1"/>
<dbReference type="PaxDb" id="29760-VIT_19s0140g00090.t01"/>
<name>F6HRF6_VITVI</name>
<proteinExistence type="predicted"/>
<accession>F6HRF6</accession>
<keyword evidence="2" id="KW-1185">Reference proteome</keyword>
<dbReference type="EMBL" id="FN596014">
    <property type="protein sequence ID" value="CCB57264.1"/>
    <property type="molecule type" value="Genomic_DNA"/>
</dbReference>
<gene>
    <name evidence="1" type="ordered locus">VIT_19s0140g00090</name>
</gene>
<reference evidence="2" key="1">
    <citation type="journal article" date="2007" name="Nature">
        <title>The grapevine genome sequence suggests ancestral hexaploidization in major angiosperm phyla.</title>
        <authorList>
            <consortium name="The French-Italian Public Consortium for Grapevine Genome Characterization."/>
            <person name="Jaillon O."/>
            <person name="Aury J.-M."/>
            <person name="Noel B."/>
            <person name="Policriti A."/>
            <person name="Clepet C."/>
            <person name="Casagrande A."/>
            <person name="Choisne N."/>
            <person name="Aubourg S."/>
            <person name="Vitulo N."/>
            <person name="Jubin C."/>
            <person name="Vezzi A."/>
            <person name="Legeai F."/>
            <person name="Hugueney P."/>
            <person name="Dasilva C."/>
            <person name="Horner D."/>
            <person name="Mica E."/>
            <person name="Jublot D."/>
            <person name="Poulain J."/>
            <person name="Bruyere C."/>
            <person name="Billault A."/>
            <person name="Segurens B."/>
            <person name="Gouyvenoux M."/>
            <person name="Ugarte E."/>
            <person name="Cattonaro F."/>
            <person name="Anthouard V."/>
            <person name="Vico V."/>
            <person name="Del Fabbro C."/>
            <person name="Alaux M."/>
            <person name="Di Gaspero G."/>
            <person name="Dumas V."/>
            <person name="Felice N."/>
            <person name="Paillard S."/>
            <person name="Juman I."/>
            <person name="Moroldo M."/>
            <person name="Scalabrin S."/>
            <person name="Canaguier A."/>
            <person name="Le Clainche I."/>
            <person name="Malacrida G."/>
            <person name="Durand E."/>
            <person name="Pesole G."/>
            <person name="Laucou V."/>
            <person name="Chatelet P."/>
            <person name="Merdinoglu D."/>
            <person name="Delledonne M."/>
            <person name="Pezzotti M."/>
            <person name="Lecharny A."/>
            <person name="Scarpelli C."/>
            <person name="Artiguenave F."/>
            <person name="Pe M.E."/>
            <person name="Valle G."/>
            <person name="Morgante M."/>
            <person name="Caboche M."/>
            <person name="Adam-Blondon A.-F."/>
            <person name="Weissenbach J."/>
            <person name="Quetier F."/>
            <person name="Wincker P."/>
        </authorList>
    </citation>
    <scope>NUCLEOTIDE SEQUENCE [LARGE SCALE GENOMIC DNA]</scope>
    <source>
        <strain evidence="2">cv. Pinot noir / PN40024</strain>
    </source>
</reference>
<evidence type="ECO:0000313" key="2">
    <source>
        <dbReference type="Proteomes" id="UP000009183"/>
    </source>
</evidence>
<protein>
    <submittedName>
        <fullName evidence="1">Uncharacterized protein</fullName>
    </submittedName>
</protein>